<organism evidence="1 2">
    <name type="scientific">Pelobates cultripes</name>
    <name type="common">Western spadefoot toad</name>
    <dbReference type="NCBI Taxonomy" id="61616"/>
    <lineage>
        <taxon>Eukaryota</taxon>
        <taxon>Metazoa</taxon>
        <taxon>Chordata</taxon>
        <taxon>Craniata</taxon>
        <taxon>Vertebrata</taxon>
        <taxon>Euteleostomi</taxon>
        <taxon>Amphibia</taxon>
        <taxon>Batrachia</taxon>
        <taxon>Anura</taxon>
        <taxon>Pelobatoidea</taxon>
        <taxon>Pelobatidae</taxon>
        <taxon>Pelobates</taxon>
    </lineage>
</organism>
<proteinExistence type="predicted"/>
<dbReference type="EMBL" id="OW240915">
    <property type="protein sequence ID" value="CAH2283750.1"/>
    <property type="molecule type" value="Genomic_DNA"/>
</dbReference>
<accession>A0AAD1W3Y8</accession>
<keyword evidence="2" id="KW-1185">Reference proteome</keyword>
<dbReference type="Proteomes" id="UP001295444">
    <property type="component" value="Chromosome 04"/>
</dbReference>
<sequence>QNLQKSTATHMIDVMNCRYIVHAQGNANIGSVHQETLSGKRPSQKLQGIDVKVRIVWCPMASGHTLAVSTSSVKAGIRVYGKVQLSPEDSLQFHVDKFSPVLLSRVTRYTYEVPLHK</sequence>
<evidence type="ECO:0000313" key="2">
    <source>
        <dbReference type="Proteomes" id="UP001295444"/>
    </source>
</evidence>
<name>A0AAD1W3Y8_PELCU</name>
<reference evidence="1" key="1">
    <citation type="submission" date="2022-03" db="EMBL/GenBank/DDBJ databases">
        <authorList>
            <person name="Alioto T."/>
            <person name="Alioto T."/>
            <person name="Gomez Garrido J."/>
        </authorList>
    </citation>
    <scope>NUCLEOTIDE SEQUENCE</scope>
</reference>
<feature type="non-terminal residue" evidence="1">
    <location>
        <position position="1"/>
    </location>
</feature>
<gene>
    <name evidence="1" type="ORF">PECUL_23A016845</name>
</gene>
<protein>
    <submittedName>
        <fullName evidence="1">Uncharacterized protein</fullName>
    </submittedName>
</protein>
<evidence type="ECO:0000313" key="1">
    <source>
        <dbReference type="EMBL" id="CAH2283750.1"/>
    </source>
</evidence>
<dbReference type="AlphaFoldDB" id="A0AAD1W3Y8"/>